<feature type="region of interest" description="Disordered" evidence="1">
    <location>
        <begin position="255"/>
        <end position="284"/>
    </location>
</feature>
<dbReference type="BioCyc" id="PMAR59922:G1G80-1985-MONOMER"/>
<dbReference type="KEGG" id="pmf:P9303_22661"/>
<name>A2CBZ1_PROM3</name>
<dbReference type="AlphaFoldDB" id="A2CBZ1"/>
<reference evidence="2 3" key="1">
    <citation type="journal article" date="2007" name="PLoS Genet.">
        <title>Patterns and implications of gene gain and loss in the evolution of Prochlorococcus.</title>
        <authorList>
            <person name="Kettler G.C."/>
            <person name="Martiny A.C."/>
            <person name="Huang K."/>
            <person name="Zucker J."/>
            <person name="Coleman M.L."/>
            <person name="Rodrigue S."/>
            <person name="Chen F."/>
            <person name="Lapidus A."/>
            <person name="Ferriera S."/>
            <person name="Johnson J."/>
            <person name="Steglich C."/>
            <person name="Church G.M."/>
            <person name="Richardson P."/>
            <person name="Chisholm S.W."/>
        </authorList>
    </citation>
    <scope>NUCLEOTIDE SEQUENCE [LARGE SCALE GENOMIC DNA]</scope>
    <source>
        <strain evidence="2 3">MIT 9303</strain>
    </source>
</reference>
<feature type="compositionally biased region" description="Polar residues" evidence="1">
    <location>
        <begin position="272"/>
        <end position="284"/>
    </location>
</feature>
<sequence>MILSTAFSLGVSLLGQATSAEAPSPPAIESPSRTAPPQSPIAELNTGPRTRLRGNWVGRQPVSPSLKIVVMAGHADSQGMHGSGTAGAAVDQRGEAPMDPRMRDELFWNRKVRDAVIALSKQKGLNIIGYDPGALSIAKASDPRTNWSVARRLSRQGNYILEIHFDAYSPHGYGSGLIPALNRNLNRVDESLAQSFGRFPRFFRGGLGGPRRGISILEIGMLEGILEANLRNPKTREATIQAIALQVTDALMLGVRGKTSSNPPPGVVDNAHPTSNPQTNSEVE</sequence>
<proteinExistence type="predicted"/>
<evidence type="ECO:0000313" key="3">
    <source>
        <dbReference type="Proteomes" id="UP000002274"/>
    </source>
</evidence>
<dbReference type="Proteomes" id="UP000002274">
    <property type="component" value="Chromosome"/>
</dbReference>
<gene>
    <name evidence="2" type="ordered locus">P9303_22661</name>
</gene>
<evidence type="ECO:0000256" key="1">
    <source>
        <dbReference type="SAM" id="MobiDB-lite"/>
    </source>
</evidence>
<dbReference type="HOGENOM" id="CLU_087623_0_0_3"/>
<accession>A2CBZ1</accession>
<evidence type="ECO:0000313" key="2">
    <source>
        <dbReference type="EMBL" id="ABM79001.1"/>
    </source>
</evidence>
<dbReference type="EMBL" id="CP000554">
    <property type="protein sequence ID" value="ABM79001.1"/>
    <property type="molecule type" value="Genomic_DNA"/>
</dbReference>
<feature type="region of interest" description="Disordered" evidence="1">
    <location>
        <begin position="20"/>
        <end position="58"/>
    </location>
</feature>
<protein>
    <submittedName>
        <fullName evidence="2">Possible N-acetylmuramoyl-L-alanine amidase</fullName>
    </submittedName>
</protein>
<organism evidence="2 3">
    <name type="scientific">Prochlorococcus marinus (strain MIT 9303)</name>
    <dbReference type="NCBI Taxonomy" id="59922"/>
    <lineage>
        <taxon>Bacteria</taxon>
        <taxon>Bacillati</taxon>
        <taxon>Cyanobacteriota</taxon>
        <taxon>Cyanophyceae</taxon>
        <taxon>Synechococcales</taxon>
        <taxon>Prochlorococcaceae</taxon>
        <taxon>Prochlorococcus</taxon>
    </lineage>
</organism>